<protein>
    <submittedName>
        <fullName evidence="2">Uncharacterized protein</fullName>
    </submittedName>
</protein>
<evidence type="ECO:0000313" key="3">
    <source>
        <dbReference type="Proteomes" id="UP001431783"/>
    </source>
</evidence>
<gene>
    <name evidence="2" type="ORF">WA026_000116</name>
</gene>
<reference evidence="2 3" key="1">
    <citation type="submission" date="2023-03" db="EMBL/GenBank/DDBJ databases">
        <title>Genome insight into feeding habits of ladybird beetles.</title>
        <authorList>
            <person name="Li H.-S."/>
            <person name="Huang Y.-H."/>
            <person name="Pang H."/>
        </authorList>
    </citation>
    <scope>NUCLEOTIDE SEQUENCE [LARGE SCALE GENOMIC DNA]</scope>
    <source>
        <strain evidence="2">SYSU_2023b</strain>
        <tissue evidence="2">Whole body</tissue>
    </source>
</reference>
<feature type="compositionally biased region" description="Basic and acidic residues" evidence="1">
    <location>
        <begin position="59"/>
        <end position="96"/>
    </location>
</feature>
<keyword evidence="3" id="KW-1185">Reference proteome</keyword>
<feature type="compositionally biased region" description="Basic residues" evidence="1">
    <location>
        <begin position="18"/>
        <end position="29"/>
    </location>
</feature>
<organism evidence="2 3">
    <name type="scientific">Henosepilachna vigintioctopunctata</name>
    <dbReference type="NCBI Taxonomy" id="420089"/>
    <lineage>
        <taxon>Eukaryota</taxon>
        <taxon>Metazoa</taxon>
        <taxon>Ecdysozoa</taxon>
        <taxon>Arthropoda</taxon>
        <taxon>Hexapoda</taxon>
        <taxon>Insecta</taxon>
        <taxon>Pterygota</taxon>
        <taxon>Neoptera</taxon>
        <taxon>Endopterygota</taxon>
        <taxon>Coleoptera</taxon>
        <taxon>Polyphaga</taxon>
        <taxon>Cucujiformia</taxon>
        <taxon>Coccinelloidea</taxon>
        <taxon>Coccinellidae</taxon>
        <taxon>Epilachninae</taxon>
        <taxon>Epilachnini</taxon>
        <taxon>Henosepilachna</taxon>
    </lineage>
</organism>
<sequence>MSYKEKSPYYLMADKAKSKTSRRKPKKRRFSESDIGEASASTIKILKKPVSTVSSAETSRVKTEDNDNKNDAAKNAEHDDQAKEREDYKASNKENNDNTNDAVKTEGTDAEEHTEKRQKRSRWKRGPDSSADVSSGSTSFHSMNSEESEQKCTKPRKKKTRSFSWTDSFDYMN</sequence>
<name>A0AAW1UWF9_9CUCU</name>
<evidence type="ECO:0000313" key="2">
    <source>
        <dbReference type="EMBL" id="KAK9887801.1"/>
    </source>
</evidence>
<feature type="compositionally biased region" description="Low complexity" evidence="1">
    <location>
        <begin position="129"/>
        <end position="139"/>
    </location>
</feature>
<dbReference type="AlphaFoldDB" id="A0AAW1UWF9"/>
<accession>A0AAW1UWF9</accession>
<feature type="compositionally biased region" description="Basic and acidic residues" evidence="1">
    <location>
        <begin position="103"/>
        <end position="115"/>
    </location>
</feature>
<proteinExistence type="predicted"/>
<comment type="caution">
    <text evidence="2">The sequence shown here is derived from an EMBL/GenBank/DDBJ whole genome shotgun (WGS) entry which is preliminary data.</text>
</comment>
<feature type="region of interest" description="Disordered" evidence="1">
    <location>
        <begin position="1"/>
        <end position="173"/>
    </location>
</feature>
<dbReference type="Proteomes" id="UP001431783">
    <property type="component" value="Unassembled WGS sequence"/>
</dbReference>
<evidence type="ECO:0000256" key="1">
    <source>
        <dbReference type="SAM" id="MobiDB-lite"/>
    </source>
</evidence>
<dbReference type="EMBL" id="JARQZJ010000121">
    <property type="protein sequence ID" value="KAK9887801.1"/>
    <property type="molecule type" value="Genomic_DNA"/>
</dbReference>